<dbReference type="EMBL" id="LR862151">
    <property type="protein sequence ID" value="CAD1833598.1"/>
    <property type="molecule type" value="Genomic_DNA"/>
</dbReference>
<proteinExistence type="predicted"/>
<evidence type="ECO:0000256" key="1">
    <source>
        <dbReference type="SAM" id="MobiDB-lite"/>
    </source>
</evidence>
<protein>
    <submittedName>
        <fullName evidence="2">Uncharacterized protein</fullName>
    </submittedName>
</protein>
<organism evidence="2">
    <name type="scientific">Ananas comosus var. bracteatus</name>
    <name type="common">red pineapple</name>
    <dbReference type="NCBI Taxonomy" id="296719"/>
    <lineage>
        <taxon>Eukaryota</taxon>
        <taxon>Viridiplantae</taxon>
        <taxon>Streptophyta</taxon>
        <taxon>Embryophyta</taxon>
        <taxon>Tracheophyta</taxon>
        <taxon>Spermatophyta</taxon>
        <taxon>Magnoliopsida</taxon>
        <taxon>Liliopsida</taxon>
        <taxon>Poales</taxon>
        <taxon>Bromeliaceae</taxon>
        <taxon>Bromelioideae</taxon>
        <taxon>Ananas</taxon>
    </lineage>
</organism>
<dbReference type="AlphaFoldDB" id="A0A6V7PSC1"/>
<evidence type="ECO:0000313" key="2">
    <source>
        <dbReference type="EMBL" id="CAD1833598.1"/>
    </source>
</evidence>
<gene>
    <name evidence="2" type="ORF">CB5_LOCUS16809</name>
</gene>
<sequence>MAISEVPACRERPSQACANEHNGKTRSREPVPPCEGPVASSLPQHCSGGIGLSHQGPVPESKNSQDLAKIQNFELLGRNTIYDIPRSVEKLRIQVKHSNLAICTGLVCYIHPS</sequence>
<reference evidence="2" key="1">
    <citation type="submission" date="2020-07" db="EMBL/GenBank/DDBJ databases">
        <authorList>
            <person name="Lin J."/>
        </authorList>
    </citation>
    <scope>NUCLEOTIDE SEQUENCE</scope>
</reference>
<feature type="region of interest" description="Disordered" evidence="1">
    <location>
        <begin position="1"/>
        <end position="40"/>
    </location>
</feature>
<name>A0A6V7PSC1_ANACO</name>
<accession>A0A6V7PSC1</accession>